<feature type="non-terminal residue" evidence="1">
    <location>
        <position position="57"/>
    </location>
</feature>
<evidence type="ECO:0000313" key="1">
    <source>
        <dbReference type="EMBL" id="KAH3718729.1"/>
    </source>
</evidence>
<sequence>MPVIPVPLSTDNFCIPATTQWSLAPFLRAVEITIQGKLYDSLNDLHSRATFVHRDSP</sequence>
<keyword evidence="2" id="KW-1185">Reference proteome</keyword>
<protein>
    <submittedName>
        <fullName evidence="1">Uncharacterized protein</fullName>
    </submittedName>
</protein>
<dbReference type="Proteomes" id="UP000828390">
    <property type="component" value="Unassembled WGS sequence"/>
</dbReference>
<name>A0A9D4HIH6_DREPO</name>
<dbReference type="AlphaFoldDB" id="A0A9D4HIH6"/>
<evidence type="ECO:0000313" key="2">
    <source>
        <dbReference type="Proteomes" id="UP000828390"/>
    </source>
</evidence>
<dbReference type="EMBL" id="JAIWYP010000013">
    <property type="protein sequence ID" value="KAH3718729.1"/>
    <property type="molecule type" value="Genomic_DNA"/>
</dbReference>
<reference evidence="1" key="2">
    <citation type="submission" date="2020-11" db="EMBL/GenBank/DDBJ databases">
        <authorList>
            <person name="McCartney M.A."/>
            <person name="Auch B."/>
            <person name="Kono T."/>
            <person name="Mallez S."/>
            <person name="Becker A."/>
            <person name="Gohl D.M."/>
            <person name="Silverstein K.A.T."/>
            <person name="Koren S."/>
            <person name="Bechman K.B."/>
            <person name="Herman A."/>
            <person name="Abrahante J.E."/>
            <person name="Garbe J."/>
        </authorList>
    </citation>
    <scope>NUCLEOTIDE SEQUENCE</scope>
    <source>
        <strain evidence="1">Duluth1</strain>
        <tissue evidence="1">Whole animal</tissue>
    </source>
</reference>
<reference evidence="1" key="1">
    <citation type="journal article" date="2019" name="bioRxiv">
        <title>The Genome of the Zebra Mussel, Dreissena polymorpha: A Resource for Invasive Species Research.</title>
        <authorList>
            <person name="McCartney M.A."/>
            <person name="Auch B."/>
            <person name="Kono T."/>
            <person name="Mallez S."/>
            <person name="Zhang Y."/>
            <person name="Obille A."/>
            <person name="Becker A."/>
            <person name="Abrahante J.E."/>
            <person name="Garbe J."/>
            <person name="Badalamenti J.P."/>
            <person name="Herman A."/>
            <person name="Mangelson H."/>
            <person name="Liachko I."/>
            <person name="Sullivan S."/>
            <person name="Sone E.D."/>
            <person name="Koren S."/>
            <person name="Silverstein K.A.T."/>
            <person name="Beckman K.B."/>
            <person name="Gohl D.M."/>
        </authorList>
    </citation>
    <scope>NUCLEOTIDE SEQUENCE</scope>
    <source>
        <strain evidence="1">Duluth1</strain>
        <tissue evidence="1">Whole animal</tissue>
    </source>
</reference>
<comment type="caution">
    <text evidence="1">The sequence shown here is derived from an EMBL/GenBank/DDBJ whole genome shotgun (WGS) entry which is preliminary data.</text>
</comment>
<organism evidence="1 2">
    <name type="scientific">Dreissena polymorpha</name>
    <name type="common">Zebra mussel</name>
    <name type="synonym">Mytilus polymorpha</name>
    <dbReference type="NCBI Taxonomy" id="45954"/>
    <lineage>
        <taxon>Eukaryota</taxon>
        <taxon>Metazoa</taxon>
        <taxon>Spiralia</taxon>
        <taxon>Lophotrochozoa</taxon>
        <taxon>Mollusca</taxon>
        <taxon>Bivalvia</taxon>
        <taxon>Autobranchia</taxon>
        <taxon>Heteroconchia</taxon>
        <taxon>Euheterodonta</taxon>
        <taxon>Imparidentia</taxon>
        <taxon>Neoheterodontei</taxon>
        <taxon>Myida</taxon>
        <taxon>Dreissenoidea</taxon>
        <taxon>Dreissenidae</taxon>
        <taxon>Dreissena</taxon>
    </lineage>
</organism>
<proteinExistence type="predicted"/>
<accession>A0A9D4HIH6</accession>
<gene>
    <name evidence="1" type="ORF">DPMN_061535</name>
</gene>